<comment type="subcellular location">
    <subcellularLocation>
        <location evidence="3">Cytoplasm</location>
    </subcellularLocation>
</comment>
<accession>A0A0P6XCK9</accession>
<comment type="caution">
    <text evidence="5">The sequence shown here is derived from an EMBL/GenBank/DDBJ whole genome shotgun (WGS) entry which is preliminary data.</text>
</comment>
<dbReference type="Gene3D" id="2.30.33.40">
    <property type="entry name" value="GroES chaperonin"/>
    <property type="match status" value="1"/>
</dbReference>
<evidence type="ECO:0000313" key="6">
    <source>
        <dbReference type="Proteomes" id="UP000050430"/>
    </source>
</evidence>
<dbReference type="AlphaFoldDB" id="A0A0P6XCK9"/>
<dbReference type="STRING" id="229920.ADM99_05270"/>
<keyword evidence="6" id="KW-1185">Reference proteome</keyword>
<dbReference type="NCBIfam" id="NF001531">
    <property type="entry name" value="PRK00364.2-2"/>
    <property type="match status" value="1"/>
</dbReference>
<evidence type="ECO:0000256" key="3">
    <source>
        <dbReference type="HAMAP-Rule" id="MF_00580"/>
    </source>
</evidence>
<dbReference type="NCBIfam" id="NF001533">
    <property type="entry name" value="PRK00364.2-4"/>
    <property type="match status" value="1"/>
</dbReference>
<dbReference type="NCBIfam" id="NF001534">
    <property type="entry name" value="PRK00364.2-5"/>
    <property type="match status" value="1"/>
</dbReference>
<comment type="function">
    <text evidence="3 4">Together with the chaperonin GroEL, plays an essential role in assisting protein folding. The GroEL-GroES system forms a nano-cage that allows encapsulation of the non-native substrate proteins and provides a physical environment optimized to promote and accelerate protein folding. GroES binds to the apical surface of the GroEL ring, thereby capping the opening of the GroEL channel.</text>
</comment>
<reference evidence="5 6" key="1">
    <citation type="submission" date="2015-07" db="EMBL/GenBank/DDBJ databases">
        <title>Genome sequence of Leptolinea tardivitalis DSM 16556.</title>
        <authorList>
            <person name="Hemp J."/>
            <person name="Ward L.M."/>
            <person name="Pace L.A."/>
            <person name="Fischer W.W."/>
        </authorList>
    </citation>
    <scope>NUCLEOTIDE SEQUENCE [LARGE SCALE GENOMIC DNA]</scope>
    <source>
        <strain evidence="5 6">YMTK-2</strain>
    </source>
</reference>
<dbReference type="GO" id="GO:0051082">
    <property type="term" value="F:unfolded protein binding"/>
    <property type="evidence" value="ECO:0007669"/>
    <property type="project" value="TreeGrafter"/>
</dbReference>
<evidence type="ECO:0000313" key="5">
    <source>
        <dbReference type="EMBL" id="KPL72975.1"/>
    </source>
</evidence>
<sequence length="95" mass="10176">MTLKPLGSRVVVEPIEQEDITAGGIVLPETAKEKPQKGKIISVGAGDRDESGKRIAMDVKAGDTVLFAKYSGTEIKVDGKKLLILRESDILAIVE</sequence>
<proteinExistence type="inferred from homology"/>
<dbReference type="NCBIfam" id="NF001527">
    <property type="entry name" value="PRK00364.1-2"/>
    <property type="match status" value="1"/>
</dbReference>
<evidence type="ECO:0000256" key="2">
    <source>
        <dbReference type="ARBA" id="ARBA00023186"/>
    </source>
</evidence>
<evidence type="ECO:0000256" key="1">
    <source>
        <dbReference type="ARBA" id="ARBA00006975"/>
    </source>
</evidence>
<dbReference type="PANTHER" id="PTHR10772:SF58">
    <property type="entry name" value="CO-CHAPERONIN GROES"/>
    <property type="match status" value="1"/>
</dbReference>
<dbReference type="GO" id="GO:0051087">
    <property type="term" value="F:protein-folding chaperone binding"/>
    <property type="evidence" value="ECO:0007669"/>
    <property type="project" value="TreeGrafter"/>
</dbReference>
<organism evidence="5 6">
    <name type="scientific">Leptolinea tardivitalis</name>
    <dbReference type="NCBI Taxonomy" id="229920"/>
    <lineage>
        <taxon>Bacteria</taxon>
        <taxon>Bacillati</taxon>
        <taxon>Chloroflexota</taxon>
        <taxon>Anaerolineae</taxon>
        <taxon>Anaerolineales</taxon>
        <taxon>Anaerolineaceae</taxon>
        <taxon>Leptolinea</taxon>
    </lineage>
</organism>
<dbReference type="GO" id="GO:0046872">
    <property type="term" value="F:metal ion binding"/>
    <property type="evidence" value="ECO:0007669"/>
    <property type="project" value="TreeGrafter"/>
</dbReference>
<dbReference type="GO" id="GO:0005524">
    <property type="term" value="F:ATP binding"/>
    <property type="evidence" value="ECO:0007669"/>
    <property type="project" value="InterPro"/>
</dbReference>
<dbReference type="Proteomes" id="UP000050430">
    <property type="component" value="Unassembled WGS sequence"/>
</dbReference>
<dbReference type="SUPFAM" id="SSF50129">
    <property type="entry name" value="GroES-like"/>
    <property type="match status" value="1"/>
</dbReference>
<keyword evidence="3" id="KW-0963">Cytoplasm</keyword>
<dbReference type="PATRIC" id="fig|229920.5.peg.1023"/>
<dbReference type="FunFam" id="2.30.33.40:FF:000001">
    <property type="entry name" value="10 kDa chaperonin"/>
    <property type="match status" value="1"/>
</dbReference>
<dbReference type="CDD" id="cd00320">
    <property type="entry name" value="cpn10"/>
    <property type="match status" value="1"/>
</dbReference>
<protein>
    <recommendedName>
        <fullName evidence="3">Co-chaperonin GroES</fullName>
    </recommendedName>
    <alternativeName>
        <fullName evidence="3">10 kDa chaperonin</fullName>
    </alternativeName>
    <alternativeName>
        <fullName evidence="3">Chaperonin-10</fullName>
        <shortName evidence="3">Cpn10</shortName>
    </alternativeName>
</protein>
<dbReference type="SMART" id="SM00883">
    <property type="entry name" value="Cpn10"/>
    <property type="match status" value="1"/>
</dbReference>
<dbReference type="RefSeq" id="WP_062421524.1">
    <property type="nucleotide sequence ID" value="NZ_BBYA01000008.1"/>
</dbReference>
<dbReference type="GO" id="GO:0005737">
    <property type="term" value="C:cytoplasm"/>
    <property type="evidence" value="ECO:0007669"/>
    <property type="project" value="UniProtKB-SubCell"/>
</dbReference>
<dbReference type="PANTHER" id="PTHR10772">
    <property type="entry name" value="10 KDA HEAT SHOCK PROTEIN"/>
    <property type="match status" value="1"/>
</dbReference>
<dbReference type="PRINTS" id="PR00297">
    <property type="entry name" value="CHAPERONIN10"/>
</dbReference>
<name>A0A0P6XCK9_9CHLR</name>
<dbReference type="EMBL" id="LGCK01000007">
    <property type="protein sequence ID" value="KPL72975.1"/>
    <property type="molecule type" value="Genomic_DNA"/>
</dbReference>
<dbReference type="InterPro" id="IPR037124">
    <property type="entry name" value="Chaperonin_GroES_sf"/>
</dbReference>
<comment type="similarity">
    <text evidence="1 3 4">Belongs to the GroES chaperonin family.</text>
</comment>
<dbReference type="InterPro" id="IPR020818">
    <property type="entry name" value="Chaperonin_GroES"/>
</dbReference>
<gene>
    <name evidence="3" type="primary">groES</name>
    <name evidence="3" type="synonym">groS</name>
    <name evidence="5" type="ORF">ADM99_05270</name>
</gene>
<dbReference type="Pfam" id="PF00166">
    <property type="entry name" value="Cpn10"/>
    <property type="match status" value="1"/>
</dbReference>
<comment type="subunit">
    <text evidence="3">Heptamer of 7 subunits arranged in a ring. Interacts with the chaperonin GroEL.</text>
</comment>
<dbReference type="HAMAP" id="MF_00580">
    <property type="entry name" value="CH10"/>
    <property type="match status" value="1"/>
</dbReference>
<evidence type="ECO:0000256" key="4">
    <source>
        <dbReference type="RuleBase" id="RU000535"/>
    </source>
</evidence>
<dbReference type="GO" id="GO:0044183">
    <property type="term" value="F:protein folding chaperone"/>
    <property type="evidence" value="ECO:0007669"/>
    <property type="project" value="InterPro"/>
</dbReference>
<dbReference type="InterPro" id="IPR011032">
    <property type="entry name" value="GroES-like_sf"/>
</dbReference>
<keyword evidence="2 3" id="KW-0143">Chaperone</keyword>